<dbReference type="GO" id="GO:0000978">
    <property type="term" value="F:RNA polymerase II cis-regulatory region sequence-specific DNA binding"/>
    <property type="evidence" value="ECO:0007669"/>
    <property type="project" value="TreeGrafter"/>
</dbReference>
<dbReference type="STRING" id="188477.A0A433SSL9"/>
<protein>
    <recommendedName>
        <fullName evidence="1">IRF tryptophan pentad repeat domain-containing protein</fullName>
    </recommendedName>
</protein>
<dbReference type="PANTHER" id="PTHR11949">
    <property type="entry name" value="INTERFERON REGULATORY FACTOR"/>
    <property type="match status" value="1"/>
</dbReference>
<comment type="caution">
    <text evidence="2">The sequence shown here is derived from an EMBL/GenBank/DDBJ whole genome shotgun (WGS) entry which is preliminary data.</text>
</comment>
<evidence type="ECO:0000313" key="2">
    <source>
        <dbReference type="EMBL" id="RUS72260.1"/>
    </source>
</evidence>
<dbReference type="GO" id="GO:0002376">
    <property type="term" value="P:immune system process"/>
    <property type="evidence" value="ECO:0007669"/>
    <property type="project" value="TreeGrafter"/>
</dbReference>
<accession>A0A433SSL9</accession>
<dbReference type="Gene3D" id="2.60.200.10">
    <property type="match status" value="1"/>
</dbReference>
<dbReference type="InterPro" id="IPR036390">
    <property type="entry name" value="WH_DNA-bd_sf"/>
</dbReference>
<dbReference type="InterPro" id="IPR036388">
    <property type="entry name" value="WH-like_DNA-bd_sf"/>
</dbReference>
<reference evidence="2 3" key="1">
    <citation type="submission" date="2019-01" db="EMBL/GenBank/DDBJ databases">
        <title>A draft genome assembly of the solar-powered sea slug Elysia chlorotica.</title>
        <authorList>
            <person name="Cai H."/>
            <person name="Li Q."/>
            <person name="Fang X."/>
            <person name="Li J."/>
            <person name="Curtis N.E."/>
            <person name="Altenburger A."/>
            <person name="Shibata T."/>
            <person name="Feng M."/>
            <person name="Maeda T."/>
            <person name="Schwartz J.A."/>
            <person name="Shigenobu S."/>
            <person name="Lundholm N."/>
            <person name="Nishiyama T."/>
            <person name="Yang H."/>
            <person name="Hasebe M."/>
            <person name="Li S."/>
            <person name="Pierce S.K."/>
            <person name="Wang J."/>
        </authorList>
    </citation>
    <scope>NUCLEOTIDE SEQUENCE [LARGE SCALE GENOMIC DNA]</scope>
    <source>
        <strain evidence="2">EC2010</strain>
        <tissue evidence="2">Whole organism of an adult</tissue>
    </source>
</reference>
<dbReference type="EMBL" id="RQTK01001091">
    <property type="protein sequence ID" value="RUS72260.1"/>
    <property type="molecule type" value="Genomic_DNA"/>
</dbReference>
<dbReference type="GO" id="GO:0005634">
    <property type="term" value="C:nucleus"/>
    <property type="evidence" value="ECO:0007669"/>
    <property type="project" value="TreeGrafter"/>
</dbReference>
<evidence type="ECO:0000259" key="1">
    <source>
        <dbReference type="PROSITE" id="PS51507"/>
    </source>
</evidence>
<dbReference type="OrthoDB" id="6538197at2759"/>
<keyword evidence="3" id="KW-1185">Reference proteome</keyword>
<gene>
    <name evidence="2" type="ORF">EGW08_019983</name>
</gene>
<dbReference type="InterPro" id="IPR017855">
    <property type="entry name" value="SMAD-like_dom_sf"/>
</dbReference>
<evidence type="ECO:0000313" key="3">
    <source>
        <dbReference type="Proteomes" id="UP000271974"/>
    </source>
</evidence>
<dbReference type="InterPro" id="IPR019471">
    <property type="entry name" value="Interferon_reg_factor-3"/>
</dbReference>
<organism evidence="2 3">
    <name type="scientific">Elysia chlorotica</name>
    <name type="common">Eastern emerald elysia</name>
    <name type="synonym">Sea slug</name>
    <dbReference type="NCBI Taxonomy" id="188477"/>
    <lineage>
        <taxon>Eukaryota</taxon>
        <taxon>Metazoa</taxon>
        <taxon>Spiralia</taxon>
        <taxon>Lophotrochozoa</taxon>
        <taxon>Mollusca</taxon>
        <taxon>Gastropoda</taxon>
        <taxon>Heterobranchia</taxon>
        <taxon>Euthyneura</taxon>
        <taxon>Panpulmonata</taxon>
        <taxon>Sacoglossa</taxon>
        <taxon>Placobranchoidea</taxon>
        <taxon>Plakobranchidae</taxon>
        <taxon>Elysia</taxon>
    </lineage>
</organism>
<dbReference type="SUPFAM" id="SSF49879">
    <property type="entry name" value="SMAD/FHA domain"/>
    <property type="match status" value="1"/>
</dbReference>
<dbReference type="InterPro" id="IPR008984">
    <property type="entry name" value="SMAD_FHA_dom_sf"/>
</dbReference>
<dbReference type="AlphaFoldDB" id="A0A433SSL9"/>
<dbReference type="PANTHER" id="PTHR11949:SF53">
    <property type="entry name" value="IRF TRYPTOPHAN PENTAD REPEAT DOMAIN-CONTAINING PROTEIN"/>
    <property type="match status" value="1"/>
</dbReference>
<dbReference type="InterPro" id="IPR001346">
    <property type="entry name" value="Interferon_reg_fact_DNA-bd_dom"/>
</dbReference>
<dbReference type="GO" id="GO:0045893">
    <property type="term" value="P:positive regulation of DNA-templated transcription"/>
    <property type="evidence" value="ECO:0007669"/>
    <property type="project" value="UniProtKB-ARBA"/>
</dbReference>
<dbReference type="Gene3D" id="1.10.10.10">
    <property type="entry name" value="Winged helix-like DNA-binding domain superfamily/Winged helix DNA-binding domain"/>
    <property type="match status" value="1"/>
</dbReference>
<dbReference type="Pfam" id="PF10401">
    <property type="entry name" value="IRF-3"/>
    <property type="match status" value="1"/>
</dbReference>
<dbReference type="GO" id="GO:0000981">
    <property type="term" value="F:DNA-binding transcription factor activity, RNA polymerase II-specific"/>
    <property type="evidence" value="ECO:0007669"/>
    <property type="project" value="TreeGrafter"/>
</dbReference>
<dbReference type="PRINTS" id="PR00267">
    <property type="entry name" value="INTFRNREGFCT"/>
</dbReference>
<feature type="domain" description="IRF tryptophan pentad repeat" evidence="1">
    <location>
        <begin position="7"/>
        <end position="117"/>
    </location>
</feature>
<dbReference type="SUPFAM" id="SSF46785">
    <property type="entry name" value="Winged helix' DNA-binding domain"/>
    <property type="match status" value="1"/>
</dbReference>
<dbReference type="SMART" id="SM01243">
    <property type="entry name" value="IRF-3"/>
    <property type="match status" value="1"/>
</dbReference>
<dbReference type="PROSITE" id="PS51507">
    <property type="entry name" value="IRF_2"/>
    <property type="match status" value="1"/>
</dbReference>
<sequence length="590" mass="68206">MENSTKHKRLRKWMLNQLETESCRGVVWIDKSQGIFKIPWYHINKIKATEVAEKFKIFIEWAKFTQKYKEGEKADYSKFKTQLRTALTKLNDFVELPKKDDVCDSEVEPCRLFQFTEWSPPSRGMVSPDSTVLCEGEFPKHTQTQAQRQLFQDEVCNVPIFLQHQGTNLQAQTPENVSYYPLTHTNNIHGIEDLNNADINQEQHVVLPPKIPKMIEDQSYARDPLWTRYSADIQQGNLQNESHDQIGFDILHEAMNQSEIAGNLASENYPDNQLKEKPLERDPSVNEYMQTSDVVHEAEDFKDLMRFWEEDNSQTNPDTFFAEAEKCKPALPQDLAAIPWTDLVPNQPPVDLGIIQQCGGTHSHQKDEYISDVNHQMSIVFSLGKPKTQVMDKTVGAKGCRLFFDHNVFDTGCIVYQNMYGSENLEQLQLPSLDCYPRESETTKKKMSQILESMTRGLLLTFQDGDIYADRKCRCKIFAYDADCNAKLIKRTENCSDPQKVFDYKKFKEDLGKGIRRDPFFILTFGQAITAQDLIGDKIWVYAYVYHKEAQKISQDHNQGRSSLSSLEPTLSDFNSLDKLEQRFRDMSTK</sequence>
<dbReference type="Pfam" id="PF00605">
    <property type="entry name" value="IRF"/>
    <property type="match status" value="1"/>
</dbReference>
<dbReference type="Proteomes" id="UP000271974">
    <property type="component" value="Unassembled WGS sequence"/>
</dbReference>
<proteinExistence type="predicted"/>
<dbReference type="SMART" id="SM00348">
    <property type="entry name" value="IRF"/>
    <property type="match status" value="1"/>
</dbReference>
<name>A0A433SSL9_ELYCH</name>